<dbReference type="Proteomes" id="UP000738359">
    <property type="component" value="Unassembled WGS sequence"/>
</dbReference>
<dbReference type="OrthoDB" id="2414727at2759"/>
<feature type="chain" id="PRO_5040127757" description="Extracellular membrane protein CFEM domain-containing protein" evidence="1">
    <location>
        <begin position="19"/>
        <end position="112"/>
    </location>
</feature>
<evidence type="ECO:0008006" key="4">
    <source>
        <dbReference type="Google" id="ProtNLM"/>
    </source>
</evidence>
<name>A0A9P6LWQ2_MORAP</name>
<accession>A0A9P6LWQ2</accession>
<feature type="signal peptide" evidence="1">
    <location>
        <begin position="1"/>
        <end position="18"/>
    </location>
</feature>
<evidence type="ECO:0000313" key="3">
    <source>
        <dbReference type="Proteomes" id="UP000738359"/>
    </source>
</evidence>
<reference evidence="2" key="1">
    <citation type="journal article" date="2020" name="Fungal Divers.">
        <title>Resolving the Mortierellaceae phylogeny through synthesis of multi-gene phylogenetics and phylogenomics.</title>
        <authorList>
            <person name="Vandepol N."/>
            <person name="Liber J."/>
            <person name="Desiro A."/>
            <person name="Na H."/>
            <person name="Kennedy M."/>
            <person name="Barry K."/>
            <person name="Grigoriev I.V."/>
            <person name="Miller A.N."/>
            <person name="O'Donnell K."/>
            <person name="Stajich J.E."/>
            <person name="Bonito G."/>
        </authorList>
    </citation>
    <scope>NUCLEOTIDE SEQUENCE</scope>
    <source>
        <strain evidence="2">CK1249</strain>
    </source>
</reference>
<dbReference type="EMBL" id="JAAAHY010001633">
    <property type="protein sequence ID" value="KAF9947668.1"/>
    <property type="molecule type" value="Genomic_DNA"/>
</dbReference>
<dbReference type="PROSITE" id="PS51257">
    <property type="entry name" value="PROKAR_LIPOPROTEIN"/>
    <property type="match status" value="1"/>
</dbReference>
<evidence type="ECO:0000256" key="1">
    <source>
        <dbReference type="SAM" id="SignalP"/>
    </source>
</evidence>
<keyword evidence="1" id="KW-0732">Signal</keyword>
<sequence>MKFLLSLALLATATVVSAQNGAASCTICLQNAIMALPKCAGLNITMTDFDPSLNPAYSVCLCSSLDGAWVDGCSGADKCGQDILSFKKAFADNIKSAGLSCEGTPSFVKRPV</sequence>
<dbReference type="AlphaFoldDB" id="A0A9P6LWQ2"/>
<organism evidence="2 3">
    <name type="scientific">Mortierella alpina</name>
    <name type="common">Oleaginous fungus</name>
    <name type="synonym">Mortierella renispora</name>
    <dbReference type="NCBI Taxonomy" id="64518"/>
    <lineage>
        <taxon>Eukaryota</taxon>
        <taxon>Fungi</taxon>
        <taxon>Fungi incertae sedis</taxon>
        <taxon>Mucoromycota</taxon>
        <taxon>Mortierellomycotina</taxon>
        <taxon>Mortierellomycetes</taxon>
        <taxon>Mortierellales</taxon>
        <taxon>Mortierellaceae</taxon>
        <taxon>Mortierella</taxon>
    </lineage>
</organism>
<gene>
    <name evidence="2" type="ORF">BGZ70_002570</name>
</gene>
<keyword evidence="3" id="KW-1185">Reference proteome</keyword>
<protein>
    <recommendedName>
        <fullName evidence="4">Extracellular membrane protein CFEM domain-containing protein</fullName>
    </recommendedName>
</protein>
<proteinExistence type="predicted"/>
<evidence type="ECO:0000313" key="2">
    <source>
        <dbReference type="EMBL" id="KAF9947668.1"/>
    </source>
</evidence>
<comment type="caution">
    <text evidence="2">The sequence shown here is derived from an EMBL/GenBank/DDBJ whole genome shotgun (WGS) entry which is preliminary data.</text>
</comment>